<dbReference type="InterPro" id="IPR039361">
    <property type="entry name" value="Cyclin"/>
</dbReference>
<evidence type="ECO:0008006" key="11">
    <source>
        <dbReference type="Google" id="ProtNLM"/>
    </source>
</evidence>
<dbReference type="SUPFAM" id="SSF47954">
    <property type="entry name" value="Cyclin-like"/>
    <property type="match status" value="1"/>
</dbReference>
<dbReference type="FunFam" id="1.10.472.10:FF:000040">
    <property type="entry name" value="D6-type cyclin"/>
    <property type="match status" value="1"/>
</dbReference>
<dbReference type="EMBL" id="WHWC01000004">
    <property type="protein sequence ID" value="KAG8383588.1"/>
    <property type="molecule type" value="Genomic_DNA"/>
</dbReference>
<feature type="region of interest" description="Disordered" evidence="6">
    <location>
        <begin position="353"/>
        <end position="390"/>
    </location>
</feature>
<feature type="domain" description="Cyclin-like" evidence="7">
    <location>
        <begin position="104"/>
        <end position="198"/>
    </location>
</feature>
<proteinExistence type="inferred from homology"/>
<feature type="domain" description="Cyclin C-terminal" evidence="8">
    <location>
        <begin position="207"/>
        <end position="333"/>
    </location>
</feature>
<dbReference type="CDD" id="cd20544">
    <property type="entry name" value="CYCLIN_AtCycD-like_rpt2"/>
    <property type="match status" value="1"/>
</dbReference>
<dbReference type="SMART" id="SM01332">
    <property type="entry name" value="Cyclin_C"/>
    <property type="match status" value="1"/>
</dbReference>
<keyword evidence="4" id="KW-0131">Cell cycle</keyword>
<dbReference type="InterPro" id="IPR036915">
    <property type="entry name" value="Cyclin-like_sf"/>
</dbReference>
<dbReference type="SMART" id="SM00385">
    <property type="entry name" value="CYCLIN"/>
    <property type="match status" value="1"/>
</dbReference>
<evidence type="ECO:0000256" key="5">
    <source>
        <dbReference type="RuleBase" id="RU000383"/>
    </source>
</evidence>
<keyword evidence="2" id="KW-0132">Cell division</keyword>
<dbReference type="InterPro" id="IPR048258">
    <property type="entry name" value="Cyclins_cyclin-box"/>
</dbReference>
<dbReference type="Pfam" id="PF00134">
    <property type="entry name" value="Cyclin_N"/>
    <property type="match status" value="1"/>
</dbReference>
<dbReference type="Gene3D" id="1.10.472.10">
    <property type="entry name" value="Cyclin-like"/>
    <property type="match status" value="2"/>
</dbReference>
<evidence type="ECO:0000313" key="10">
    <source>
        <dbReference type="Proteomes" id="UP000826271"/>
    </source>
</evidence>
<dbReference type="Proteomes" id="UP000826271">
    <property type="component" value="Unassembled WGS sequence"/>
</dbReference>
<dbReference type="CDD" id="cd20543">
    <property type="entry name" value="CYCLIN_AtCycD-like_rpt1"/>
    <property type="match status" value="1"/>
</dbReference>
<protein>
    <recommendedName>
        <fullName evidence="11">Cyclin D2</fullName>
    </recommendedName>
</protein>
<comment type="similarity">
    <text evidence="1">Belongs to the cyclin family. Cyclin D subfamily.</text>
</comment>
<keyword evidence="3 5" id="KW-0195">Cyclin</keyword>
<evidence type="ECO:0000313" key="9">
    <source>
        <dbReference type="EMBL" id="KAG8383588.1"/>
    </source>
</evidence>
<evidence type="ECO:0000259" key="7">
    <source>
        <dbReference type="SMART" id="SM00385"/>
    </source>
</evidence>
<name>A0AAV6XWQ0_9LAMI</name>
<feature type="compositionally biased region" description="Polar residues" evidence="6">
    <location>
        <begin position="376"/>
        <end position="390"/>
    </location>
</feature>
<evidence type="ECO:0000256" key="4">
    <source>
        <dbReference type="ARBA" id="ARBA00023306"/>
    </source>
</evidence>
<comment type="caution">
    <text evidence="9">The sequence shown here is derived from an EMBL/GenBank/DDBJ whole genome shotgun (WGS) entry which is preliminary data.</text>
</comment>
<evidence type="ECO:0000256" key="6">
    <source>
        <dbReference type="SAM" id="MobiDB-lite"/>
    </source>
</evidence>
<dbReference type="FunFam" id="1.10.472.10:FF:000060">
    <property type="entry name" value="D6-type cyclin"/>
    <property type="match status" value="1"/>
</dbReference>
<keyword evidence="10" id="KW-1185">Reference proteome</keyword>
<dbReference type="Pfam" id="PF02984">
    <property type="entry name" value="Cyclin_C"/>
    <property type="match status" value="1"/>
</dbReference>
<dbReference type="PANTHER" id="PTHR10177">
    <property type="entry name" value="CYCLINS"/>
    <property type="match status" value="1"/>
</dbReference>
<evidence type="ECO:0000259" key="8">
    <source>
        <dbReference type="SMART" id="SM01332"/>
    </source>
</evidence>
<sequence>MAYSNTYSFDSCVATDLLLCNEETKGLCFDDDDFVDQNFQSNGDKGMSFGIGSDSEPLISLPCLSEECIGWMVEREKEHLPRHDYLNRLRSGELDINFRTKALDWMFKACTYYSFGELCLYSAMSYFDRFLSVYELPVCSLLKGNKTWAVQLLAVACLSLAAKIEEVNVPSTVDLQAGEPKFLFEGKTIQRMEILVLSQLNWKIKAYTPCNYIDFYLGKMNDGEFPSGPLIFRSLQIILSTIQGIDFLEFRPSEIAAAVAIYVSGEIEVAIHIDKALSGFIGVDKTKVVKCLELIQDSESFSRTTTAAATTTTSTTTTVTSENVGNATVSSSLVPHSPNGVLEAACLSYKSDERTVESCPSSSHTSPDTKRRKLDQTPTLENGGESSTHE</sequence>
<dbReference type="PROSITE" id="PS00292">
    <property type="entry name" value="CYCLINS"/>
    <property type="match status" value="1"/>
</dbReference>
<evidence type="ECO:0000256" key="1">
    <source>
        <dbReference type="ARBA" id="ARBA00009065"/>
    </source>
</evidence>
<dbReference type="InterPro" id="IPR004367">
    <property type="entry name" value="Cyclin_C-dom"/>
</dbReference>
<evidence type="ECO:0000256" key="3">
    <source>
        <dbReference type="ARBA" id="ARBA00023127"/>
    </source>
</evidence>
<reference evidence="9" key="1">
    <citation type="submission" date="2019-10" db="EMBL/GenBank/DDBJ databases">
        <authorList>
            <person name="Zhang R."/>
            <person name="Pan Y."/>
            <person name="Wang J."/>
            <person name="Ma R."/>
            <person name="Yu S."/>
        </authorList>
    </citation>
    <scope>NUCLEOTIDE SEQUENCE</scope>
    <source>
        <strain evidence="9">LA-IB0</strain>
        <tissue evidence="9">Leaf</tissue>
    </source>
</reference>
<evidence type="ECO:0000256" key="2">
    <source>
        <dbReference type="ARBA" id="ARBA00022618"/>
    </source>
</evidence>
<accession>A0AAV6XWQ0</accession>
<dbReference type="GO" id="GO:0051301">
    <property type="term" value="P:cell division"/>
    <property type="evidence" value="ECO:0007669"/>
    <property type="project" value="UniProtKB-KW"/>
</dbReference>
<dbReference type="InterPro" id="IPR013763">
    <property type="entry name" value="Cyclin-like_dom"/>
</dbReference>
<gene>
    <name evidence="9" type="ORF">BUALT_Bualt04G0029400</name>
</gene>
<dbReference type="AlphaFoldDB" id="A0AAV6XWQ0"/>
<dbReference type="InterPro" id="IPR006671">
    <property type="entry name" value="Cyclin_N"/>
</dbReference>
<organism evidence="9 10">
    <name type="scientific">Buddleja alternifolia</name>
    <dbReference type="NCBI Taxonomy" id="168488"/>
    <lineage>
        <taxon>Eukaryota</taxon>
        <taxon>Viridiplantae</taxon>
        <taxon>Streptophyta</taxon>
        <taxon>Embryophyta</taxon>
        <taxon>Tracheophyta</taxon>
        <taxon>Spermatophyta</taxon>
        <taxon>Magnoliopsida</taxon>
        <taxon>eudicotyledons</taxon>
        <taxon>Gunneridae</taxon>
        <taxon>Pentapetalae</taxon>
        <taxon>asterids</taxon>
        <taxon>lamiids</taxon>
        <taxon>Lamiales</taxon>
        <taxon>Scrophulariaceae</taxon>
        <taxon>Buddlejeae</taxon>
        <taxon>Buddleja</taxon>
    </lineage>
</organism>